<sequence>MKSAKGNMEKRQGAKTCDNEEDQQSLARKIKPKVAVRVMINDTFKVFFFTIRCGSEQ</sequence>
<gene>
    <name evidence="2" type="ORF">VCR5J5_780004</name>
</gene>
<evidence type="ECO:0000313" key="2">
    <source>
        <dbReference type="EMBL" id="CDT68005.1"/>
    </source>
</evidence>
<comment type="caution">
    <text evidence="2">The sequence shown here is derived from an EMBL/GenBank/DDBJ whole genome shotgun (WGS) entry which is preliminary data.</text>
</comment>
<name>A0A822N0J7_9VIBR</name>
<accession>A0A822N0J7</accession>
<dbReference type="Proteomes" id="UP000049495">
    <property type="component" value="Unassembled WGS sequence"/>
</dbReference>
<dbReference type="EMBL" id="CCJV01000142">
    <property type="protein sequence ID" value="CDT68005.1"/>
    <property type="molecule type" value="Genomic_DNA"/>
</dbReference>
<organism evidence="2 3">
    <name type="scientific">Vibrio crassostreae</name>
    <dbReference type="NCBI Taxonomy" id="246167"/>
    <lineage>
        <taxon>Bacteria</taxon>
        <taxon>Pseudomonadati</taxon>
        <taxon>Pseudomonadota</taxon>
        <taxon>Gammaproteobacteria</taxon>
        <taxon>Vibrionales</taxon>
        <taxon>Vibrionaceae</taxon>
        <taxon>Vibrio</taxon>
    </lineage>
</organism>
<dbReference type="AlphaFoldDB" id="A0A822N0J7"/>
<protein>
    <submittedName>
        <fullName evidence="2">Uncharacterized protein</fullName>
    </submittedName>
</protein>
<proteinExistence type="predicted"/>
<evidence type="ECO:0000313" key="3">
    <source>
        <dbReference type="Proteomes" id="UP000049495"/>
    </source>
</evidence>
<evidence type="ECO:0000256" key="1">
    <source>
        <dbReference type="SAM" id="MobiDB-lite"/>
    </source>
</evidence>
<feature type="region of interest" description="Disordered" evidence="1">
    <location>
        <begin position="1"/>
        <end position="24"/>
    </location>
</feature>
<reference evidence="3" key="1">
    <citation type="submission" date="2014-06" db="EMBL/GenBank/DDBJ databases">
        <authorList>
            <person name="Le Roux Frederique"/>
        </authorList>
    </citation>
    <scope>NUCLEOTIDE SEQUENCE [LARGE SCALE GENOMIC DNA]</scope>
    <source>
        <strain evidence="3">J5-5</strain>
    </source>
</reference>